<feature type="signal peptide" evidence="2">
    <location>
        <begin position="1"/>
        <end position="31"/>
    </location>
</feature>
<name>A0AAV7NQ35_PLEWA</name>
<feature type="chain" id="PRO_5043911034" evidence="2">
    <location>
        <begin position="32"/>
        <end position="176"/>
    </location>
</feature>
<keyword evidence="2" id="KW-0732">Signal</keyword>
<organism evidence="3 4">
    <name type="scientific">Pleurodeles waltl</name>
    <name type="common">Iberian ribbed newt</name>
    <dbReference type="NCBI Taxonomy" id="8319"/>
    <lineage>
        <taxon>Eukaryota</taxon>
        <taxon>Metazoa</taxon>
        <taxon>Chordata</taxon>
        <taxon>Craniata</taxon>
        <taxon>Vertebrata</taxon>
        <taxon>Euteleostomi</taxon>
        <taxon>Amphibia</taxon>
        <taxon>Batrachia</taxon>
        <taxon>Caudata</taxon>
        <taxon>Salamandroidea</taxon>
        <taxon>Salamandridae</taxon>
        <taxon>Pleurodelinae</taxon>
        <taxon>Pleurodeles</taxon>
    </lineage>
</organism>
<sequence length="176" mass="19395">MGERGSRAGCLLLGPGHVVSLCGWVVPAALAGHNCQGGWAWCPAAPGRAGATKGSGTQVWYPDRRLDDGGFHDGHPRPAEDLQAVKRDLCSDLQEVRRDLDEVGERVVSLEYKDDNGHEELEWMRQEILCLQEQQIELQAHAEDLENYSMRNNIRIWWGGGRGGGLRGGPSRDRGI</sequence>
<evidence type="ECO:0000313" key="4">
    <source>
        <dbReference type="Proteomes" id="UP001066276"/>
    </source>
</evidence>
<keyword evidence="1" id="KW-0175">Coiled coil</keyword>
<dbReference type="EMBL" id="JANPWB010000012">
    <property type="protein sequence ID" value="KAJ1117070.1"/>
    <property type="molecule type" value="Genomic_DNA"/>
</dbReference>
<evidence type="ECO:0000256" key="1">
    <source>
        <dbReference type="SAM" id="Coils"/>
    </source>
</evidence>
<gene>
    <name evidence="3" type="ORF">NDU88_005270</name>
</gene>
<dbReference type="Proteomes" id="UP001066276">
    <property type="component" value="Chromosome 8"/>
</dbReference>
<reference evidence="3" key="1">
    <citation type="journal article" date="2022" name="bioRxiv">
        <title>Sequencing and chromosome-scale assembly of the giantPleurodeles waltlgenome.</title>
        <authorList>
            <person name="Brown T."/>
            <person name="Elewa A."/>
            <person name="Iarovenko S."/>
            <person name="Subramanian E."/>
            <person name="Araus A.J."/>
            <person name="Petzold A."/>
            <person name="Susuki M."/>
            <person name="Suzuki K.-i.T."/>
            <person name="Hayashi T."/>
            <person name="Toyoda A."/>
            <person name="Oliveira C."/>
            <person name="Osipova E."/>
            <person name="Leigh N.D."/>
            <person name="Simon A."/>
            <person name="Yun M.H."/>
        </authorList>
    </citation>
    <scope>NUCLEOTIDE SEQUENCE</scope>
    <source>
        <strain evidence="3">20211129_DDA</strain>
        <tissue evidence="3">Liver</tissue>
    </source>
</reference>
<feature type="coiled-coil region" evidence="1">
    <location>
        <begin position="79"/>
        <end position="151"/>
    </location>
</feature>
<dbReference type="AlphaFoldDB" id="A0AAV7NQ35"/>
<keyword evidence="4" id="KW-1185">Reference proteome</keyword>
<evidence type="ECO:0000256" key="2">
    <source>
        <dbReference type="SAM" id="SignalP"/>
    </source>
</evidence>
<evidence type="ECO:0000313" key="3">
    <source>
        <dbReference type="EMBL" id="KAJ1117070.1"/>
    </source>
</evidence>
<comment type="caution">
    <text evidence="3">The sequence shown here is derived from an EMBL/GenBank/DDBJ whole genome shotgun (WGS) entry which is preliminary data.</text>
</comment>
<accession>A0AAV7NQ35</accession>
<protein>
    <submittedName>
        <fullName evidence="3">Uncharacterized protein</fullName>
    </submittedName>
</protein>
<proteinExistence type="predicted"/>